<dbReference type="Gene3D" id="1.10.3120.10">
    <property type="entry name" value="Trigger factor, C-terminal domain"/>
    <property type="match status" value="1"/>
</dbReference>
<dbReference type="InterPro" id="IPR005215">
    <property type="entry name" value="Trig_fac"/>
</dbReference>
<feature type="region of interest" description="Disordered" evidence="10">
    <location>
        <begin position="157"/>
        <end position="185"/>
    </location>
</feature>
<evidence type="ECO:0000313" key="13">
    <source>
        <dbReference type="EMBL" id="OGD98126.1"/>
    </source>
</evidence>
<keyword evidence="7" id="KW-0143">Chaperone</keyword>
<feature type="domain" description="Trigger factor ribosome-binding bacterial" evidence="11">
    <location>
        <begin position="1"/>
        <end position="146"/>
    </location>
</feature>
<dbReference type="PANTHER" id="PTHR30560:SF3">
    <property type="entry name" value="TRIGGER FACTOR-LIKE PROTEIN TIG, CHLOROPLASTIC"/>
    <property type="match status" value="1"/>
</dbReference>
<dbReference type="GO" id="GO:0003755">
    <property type="term" value="F:peptidyl-prolyl cis-trans isomerase activity"/>
    <property type="evidence" value="ECO:0007669"/>
    <property type="project" value="UniProtKB-KW"/>
</dbReference>
<reference evidence="13 14" key="1">
    <citation type="journal article" date="2016" name="Nat. Commun.">
        <title>Thousands of microbial genomes shed light on interconnected biogeochemical processes in an aquifer system.</title>
        <authorList>
            <person name="Anantharaman K."/>
            <person name="Brown C.T."/>
            <person name="Hug L.A."/>
            <person name="Sharon I."/>
            <person name="Castelle C.J."/>
            <person name="Probst A.J."/>
            <person name="Thomas B.C."/>
            <person name="Singh A."/>
            <person name="Wilkins M.J."/>
            <person name="Karaoz U."/>
            <person name="Brodie E.L."/>
            <person name="Williams K.H."/>
            <person name="Hubbard S.S."/>
            <person name="Banfield J.F."/>
        </authorList>
    </citation>
    <scope>NUCLEOTIDE SEQUENCE [LARGE SCALE GENOMIC DNA]</scope>
</reference>
<comment type="similarity">
    <text evidence="3">Belongs to the FKBP-type PPIase family. Tig subfamily.</text>
</comment>
<protein>
    <recommendedName>
        <fullName evidence="5">Trigger factor</fullName>
        <ecNumber evidence="4">5.2.1.8</ecNumber>
    </recommendedName>
    <alternativeName>
        <fullName evidence="9">PPIase</fullName>
    </alternativeName>
</protein>
<dbReference type="GO" id="GO:0051083">
    <property type="term" value="P:'de novo' cotranslational protein folding"/>
    <property type="evidence" value="ECO:0007669"/>
    <property type="project" value="TreeGrafter"/>
</dbReference>
<evidence type="ECO:0000259" key="12">
    <source>
        <dbReference type="Pfam" id="PF05698"/>
    </source>
</evidence>
<proteinExistence type="inferred from homology"/>
<dbReference type="PANTHER" id="PTHR30560">
    <property type="entry name" value="TRIGGER FACTOR CHAPERONE AND PEPTIDYL-PROLYL CIS/TRANS ISOMERASE"/>
    <property type="match status" value="1"/>
</dbReference>
<dbReference type="InterPro" id="IPR037041">
    <property type="entry name" value="Trigger_fac_C_sf"/>
</dbReference>
<dbReference type="GO" id="GO:0005737">
    <property type="term" value="C:cytoplasm"/>
    <property type="evidence" value="ECO:0007669"/>
    <property type="project" value="UniProtKB-SubCell"/>
</dbReference>
<dbReference type="Pfam" id="PF05697">
    <property type="entry name" value="Trigger_N"/>
    <property type="match status" value="1"/>
</dbReference>
<dbReference type="Gene3D" id="3.30.70.1050">
    <property type="entry name" value="Trigger factor ribosome-binding domain"/>
    <property type="match status" value="1"/>
</dbReference>
<evidence type="ECO:0000256" key="4">
    <source>
        <dbReference type="ARBA" id="ARBA00013194"/>
    </source>
</evidence>
<dbReference type="Pfam" id="PF05698">
    <property type="entry name" value="Trigger_C"/>
    <property type="match status" value="1"/>
</dbReference>
<evidence type="ECO:0000256" key="7">
    <source>
        <dbReference type="ARBA" id="ARBA00023186"/>
    </source>
</evidence>
<dbReference type="AlphaFoldDB" id="A0A1F5H1V2"/>
<evidence type="ECO:0000259" key="11">
    <source>
        <dbReference type="Pfam" id="PF05697"/>
    </source>
</evidence>
<evidence type="ECO:0000256" key="10">
    <source>
        <dbReference type="SAM" id="MobiDB-lite"/>
    </source>
</evidence>
<keyword evidence="6" id="KW-0697">Rotamase</keyword>
<evidence type="ECO:0000256" key="9">
    <source>
        <dbReference type="ARBA" id="ARBA00029986"/>
    </source>
</evidence>
<dbReference type="PIRSF" id="PIRSF003095">
    <property type="entry name" value="Trigger_factor"/>
    <property type="match status" value="1"/>
</dbReference>
<evidence type="ECO:0000256" key="3">
    <source>
        <dbReference type="ARBA" id="ARBA00005464"/>
    </source>
</evidence>
<organism evidence="13 14">
    <name type="scientific">Candidatus Curtissbacteria bacterium RIFCSPLOWO2_01_FULL_38_11b</name>
    <dbReference type="NCBI Taxonomy" id="1797725"/>
    <lineage>
        <taxon>Bacteria</taxon>
        <taxon>Candidatus Curtissiibacteriota</taxon>
    </lineage>
</organism>
<evidence type="ECO:0000256" key="5">
    <source>
        <dbReference type="ARBA" id="ARBA00016902"/>
    </source>
</evidence>
<dbReference type="STRING" id="1797725.A3A49_01585"/>
<evidence type="ECO:0000256" key="8">
    <source>
        <dbReference type="ARBA" id="ARBA00023235"/>
    </source>
</evidence>
<dbReference type="Proteomes" id="UP000176740">
    <property type="component" value="Unassembled WGS sequence"/>
</dbReference>
<comment type="catalytic activity">
    <reaction evidence="1">
        <text>[protein]-peptidylproline (omega=180) = [protein]-peptidylproline (omega=0)</text>
        <dbReference type="Rhea" id="RHEA:16237"/>
        <dbReference type="Rhea" id="RHEA-COMP:10747"/>
        <dbReference type="Rhea" id="RHEA-COMP:10748"/>
        <dbReference type="ChEBI" id="CHEBI:83833"/>
        <dbReference type="ChEBI" id="CHEBI:83834"/>
        <dbReference type="EC" id="5.2.1.8"/>
    </reaction>
</comment>
<dbReference type="InterPro" id="IPR036611">
    <property type="entry name" value="Trigger_fac_ribosome-bd_sf"/>
</dbReference>
<dbReference type="GO" id="GO:0043022">
    <property type="term" value="F:ribosome binding"/>
    <property type="evidence" value="ECO:0007669"/>
    <property type="project" value="TreeGrafter"/>
</dbReference>
<dbReference type="GO" id="GO:0043335">
    <property type="term" value="P:protein unfolding"/>
    <property type="evidence" value="ECO:0007669"/>
    <property type="project" value="TreeGrafter"/>
</dbReference>
<evidence type="ECO:0000256" key="2">
    <source>
        <dbReference type="ARBA" id="ARBA00004496"/>
    </source>
</evidence>
<sequence length="396" mass="44565">MQYTVTRGEKGKVEVKVDIPKVVFSQAYDEILQKLGKEVNIAGFRPGNVPSDVLEAKTGANKILNETASLLISKNLSQIFKKEDIVPLGNPSIAIQNLSKDSPFSFTATFITKPKVKLGDWKKIKVTKVKAREVTEKDVEESIKNIFEAWKKNRKSKSEAKSEGELEDQNQSKPSFAPSFAKATNDKRASEGKKFIYDAHGEKIFIKDEEQDKGKSSFAKVSEDEVDDNFAKAIGARDLVYLKEIVKKDLEQIMLDRVEAKLEQELFDELLMIVQVEVPDILVDDEINRIILRITQNLEGQGKKIEDYLREENTTLDALRAKLRPQAEKNVQITLAMDEIGKSEKVEVTSEEIENATKGVDESKLTDSQKADLRNYLAVSIFQAKALDHVKNEVAS</sequence>
<accession>A0A1F5H1V2</accession>
<keyword evidence="8" id="KW-0413">Isomerase</keyword>
<dbReference type="InterPro" id="IPR027304">
    <property type="entry name" value="Trigger_fact/SurA_dom_sf"/>
</dbReference>
<comment type="caution">
    <text evidence="13">The sequence shown here is derived from an EMBL/GenBank/DDBJ whole genome shotgun (WGS) entry which is preliminary data.</text>
</comment>
<dbReference type="SUPFAM" id="SSF109998">
    <property type="entry name" value="Triger factor/SurA peptide-binding domain-like"/>
    <property type="match status" value="1"/>
</dbReference>
<evidence type="ECO:0000256" key="1">
    <source>
        <dbReference type="ARBA" id="ARBA00000971"/>
    </source>
</evidence>
<name>A0A1F5H1V2_9BACT</name>
<dbReference type="SUPFAM" id="SSF102735">
    <property type="entry name" value="Trigger factor ribosome-binding domain"/>
    <property type="match status" value="1"/>
</dbReference>
<dbReference type="EMBL" id="MFBO01000015">
    <property type="protein sequence ID" value="OGD98126.1"/>
    <property type="molecule type" value="Genomic_DNA"/>
</dbReference>
<dbReference type="InterPro" id="IPR008880">
    <property type="entry name" value="Trigger_fac_C"/>
</dbReference>
<gene>
    <name evidence="13" type="ORF">A3A49_01585</name>
</gene>
<comment type="subcellular location">
    <subcellularLocation>
        <location evidence="2">Cytoplasm</location>
    </subcellularLocation>
</comment>
<evidence type="ECO:0000256" key="6">
    <source>
        <dbReference type="ARBA" id="ARBA00023110"/>
    </source>
</evidence>
<evidence type="ECO:0000313" key="14">
    <source>
        <dbReference type="Proteomes" id="UP000176740"/>
    </source>
</evidence>
<dbReference type="EC" id="5.2.1.8" evidence="4"/>
<dbReference type="InterPro" id="IPR008881">
    <property type="entry name" value="Trigger_fac_ribosome-bd_bac"/>
</dbReference>
<feature type="domain" description="Trigger factor C-terminal" evidence="12">
    <location>
        <begin position="242"/>
        <end position="357"/>
    </location>
</feature>
<dbReference type="GO" id="GO:0015031">
    <property type="term" value="P:protein transport"/>
    <property type="evidence" value="ECO:0007669"/>
    <property type="project" value="InterPro"/>
</dbReference>
<dbReference type="GO" id="GO:0044183">
    <property type="term" value="F:protein folding chaperone"/>
    <property type="evidence" value="ECO:0007669"/>
    <property type="project" value="TreeGrafter"/>
</dbReference>